<dbReference type="CDD" id="cd05380">
    <property type="entry name" value="CAP_euk"/>
    <property type="match status" value="1"/>
</dbReference>
<protein>
    <submittedName>
        <fullName evidence="7">Venom allergen 5-like</fullName>
    </submittedName>
</protein>
<sequence>MRFQLIAIKTARPALSDTSEYVIWMLSISKNKIRFRQNMTRRIQLPLSLLLLLLLLLLNFEAELVAGEFSWCDPQLCNEGTRHVACNNTGKFNDSCSEDAVMINLQPHRDFILAEHNKRRNFIAAGHLPGYYPAARMATMIWDEELEYLATLNLKTCDLEHDECNNSYRFRNVGQNLCGVDRPRNAPLDVRGIVVNSMGLWFGEYPLIDSSYITQFRVARHLDKYGHFAETVVDRNTHVGCAMMRFTNPQYPFLYIYNMACNYASTYAVGVHVYKVGEPASECLTGANPKYPALCSIKEQYNPNYNEY</sequence>
<evidence type="ECO:0000313" key="7">
    <source>
        <dbReference type="RefSeq" id="XP_017865770.1"/>
    </source>
</evidence>
<evidence type="ECO:0000256" key="2">
    <source>
        <dbReference type="ARBA" id="ARBA00009923"/>
    </source>
</evidence>
<proteinExistence type="inferred from homology"/>
<keyword evidence="3" id="KW-0964">Secreted</keyword>
<gene>
    <name evidence="7" type="primary">LOC108615640</name>
</gene>
<name>A0ABM1PEY4_DROAR</name>
<feature type="domain" description="SCP" evidence="5">
    <location>
        <begin position="107"/>
        <end position="270"/>
    </location>
</feature>
<reference evidence="6" key="2">
    <citation type="journal article" date="2016" name="G3 (Bethesda)">
        <title>Genome Evolution in Three Species of Cactophilic Drosophila.</title>
        <authorList>
            <person name="Sanchez-Flores A."/>
            <person name="Penazola F."/>
            <person name="Carpinteyro-Ponce J."/>
            <person name="Nazario-Yepiz N."/>
            <person name="Abreu-Goodger C."/>
            <person name="Machado C.A."/>
            <person name="Markow T.A."/>
        </authorList>
    </citation>
    <scope>NUCLEOTIDE SEQUENCE [LARGE SCALE GENOMIC DNA]</scope>
</reference>
<reference evidence="6" key="1">
    <citation type="journal article" date="1997" name="Nucleic Acids Res.">
        <title>tRNAscan-SE: a program for improved detection of transfer RNA genes in genomic sequence.</title>
        <authorList>
            <person name="Lowe T.M."/>
            <person name="Eddy S.R."/>
        </authorList>
    </citation>
    <scope>NUCLEOTIDE SEQUENCE [LARGE SCALE GENOMIC DNA]</scope>
</reference>
<dbReference type="InterPro" id="IPR034763">
    <property type="entry name" value="P14a_insect"/>
</dbReference>
<dbReference type="SMART" id="SM00198">
    <property type="entry name" value="SCP"/>
    <property type="match status" value="1"/>
</dbReference>
<evidence type="ECO:0000256" key="1">
    <source>
        <dbReference type="ARBA" id="ARBA00004613"/>
    </source>
</evidence>
<evidence type="ECO:0000313" key="6">
    <source>
        <dbReference type="Proteomes" id="UP000694904"/>
    </source>
</evidence>
<dbReference type="InterPro" id="IPR035940">
    <property type="entry name" value="CAP_sf"/>
</dbReference>
<keyword evidence="4" id="KW-0732">Signal</keyword>
<evidence type="ECO:0000259" key="5">
    <source>
        <dbReference type="SMART" id="SM00198"/>
    </source>
</evidence>
<evidence type="ECO:0000256" key="4">
    <source>
        <dbReference type="ARBA" id="ARBA00022729"/>
    </source>
</evidence>
<dbReference type="InterPro" id="IPR014044">
    <property type="entry name" value="CAP_dom"/>
</dbReference>
<dbReference type="PIRSF" id="PIRSF038921">
    <property type="entry name" value="P14a"/>
    <property type="match status" value="1"/>
</dbReference>
<dbReference type="SUPFAM" id="SSF55797">
    <property type="entry name" value="PR-1-like"/>
    <property type="match status" value="1"/>
</dbReference>
<organism evidence="6 7">
    <name type="scientific">Drosophila arizonae</name>
    <name type="common">Fruit fly</name>
    <dbReference type="NCBI Taxonomy" id="7263"/>
    <lineage>
        <taxon>Eukaryota</taxon>
        <taxon>Metazoa</taxon>
        <taxon>Ecdysozoa</taxon>
        <taxon>Arthropoda</taxon>
        <taxon>Hexapoda</taxon>
        <taxon>Insecta</taxon>
        <taxon>Pterygota</taxon>
        <taxon>Neoptera</taxon>
        <taxon>Endopterygota</taxon>
        <taxon>Diptera</taxon>
        <taxon>Brachycera</taxon>
        <taxon>Muscomorpha</taxon>
        <taxon>Ephydroidea</taxon>
        <taxon>Drosophilidae</taxon>
        <taxon>Drosophila</taxon>
    </lineage>
</organism>
<dbReference type="RefSeq" id="XP_017865770.1">
    <property type="nucleotide sequence ID" value="XM_018010281.1"/>
</dbReference>
<dbReference type="GeneID" id="108615640"/>
<dbReference type="Proteomes" id="UP000694904">
    <property type="component" value="Chromosome 5"/>
</dbReference>
<reference evidence="7" key="3">
    <citation type="submission" date="2025-08" db="UniProtKB">
        <authorList>
            <consortium name="RefSeq"/>
        </authorList>
    </citation>
    <scope>IDENTIFICATION</scope>
    <source>
        <tissue evidence="7">Whole organism</tissue>
    </source>
</reference>
<evidence type="ECO:0000256" key="3">
    <source>
        <dbReference type="ARBA" id="ARBA00022525"/>
    </source>
</evidence>
<dbReference type="Pfam" id="PF00188">
    <property type="entry name" value="CAP"/>
    <property type="match status" value="1"/>
</dbReference>
<comment type="similarity">
    <text evidence="2">Belongs to the CRISP family.</text>
</comment>
<keyword evidence="6" id="KW-1185">Reference proteome</keyword>
<accession>A0ABM1PEY4</accession>
<dbReference type="Gene3D" id="3.40.33.10">
    <property type="entry name" value="CAP"/>
    <property type="match status" value="1"/>
</dbReference>
<comment type="subcellular location">
    <subcellularLocation>
        <location evidence="1">Secreted</location>
    </subcellularLocation>
</comment>